<dbReference type="RefSeq" id="WP_114091685.1">
    <property type="nucleotide sequence ID" value="NZ_QOUW02000007.1"/>
</dbReference>
<gene>
    <name evidence="1" type="ORF">DS957_003900</name>
</gene>
<name>A0A8B3EGX4_VIBHA</name>
<proteinExistence type="predicted"/>
<dbReference type="Proteomes" id="UP000253437">
    <property type="component" value="Unassembled WGS sequence"/>
</dbReference>
<reference evidence="1 2" key="1">
    <citation type="submission" date="2018-08" db="EMBL/GenBank/DDBJ databases">
        <title>Vibrio harveyi strains pathogenic to white snook Centropomus viridis Lockington (1877) and potential probiotic bacteria.</title>
        <authorList>
            <person name="Soto-Rodriguez S."/>
            <person name="Gomez-Gil B."/>
            <person name="Lozano-Olvera R."/>
        </authorList>
    </citation>
    <scope>NUCLEOTIDE SEQUENCE [LARGE SCALE GENOMIC DNA]</scope>
    <source>
        <strain evidence="1 2">CAIM 1508</strain>
    </source>
</reference>
<dbReference type="AlphaFoldDB" id="A0A8B3EGX4"/>
<organism evidence="1 2">
    <name type="scientific">Vibrio harveyi</name>
    <name type="common">Beneckea harveyi</name>
    <dbReference type="NCBI Taxonomy" id="669"/>
    <lineage>
        <taxon>Bacteria</taxon>
        <taxon>Pseudomonadati</taxon>
        <taxon>Pseudomonadota</taxon>
        <taxon>Gammaproteobacteria</taxon>
        <taxon>Vibrionales</taxon>
        <taxon>Vibrionaceae</taxon>
        <taxon>Vibrio</taxon>
    </lineage>
</organism>
<accession>A0A8B3EGX4</accession>
<protein>
    <submittedName>
        <fullName evidence="1">Uncharacterized protein</fullName>
    </submittedName>
</protein>
<evidence type="ECO:0000313" key="1">
    <source>
        <dbReference type="EMBL" id="RIW17919.1"/>
    </source>
</evidence>
<comment type="caution">
    <text evidence="1">The sequence shown here is derived from an EMBL/GenBank/DDBJ whole genome shotgun (WGS) entry which is preliminary data.</text>
</comment>
<sequence>MTNKFLNAGEVVVGVESKYCSNNGAYELAYVWTGKEVRIENYANAYNQGAHDDAVVNASPEQVKAAGDWWESYSNERNNSYDGCTVILSRSRKAPNKVPLKVIQSEPAYYNDYNQRVDAQIHVELEAGSVWVNQSCIAEVVKVPRPFWATK</sequence>
<dbReference type="EMBL" id="QOUW02000007">
    <property type="protein sequence ID" value="RIW17919.1"/>
    <property type="molecule type" value="Genomic_DNA"/>
</dbReference>
<evidence type="ECO:0000313" key="2">
    <source>
        <dbReference type="Proteomes" id="UP000253437"/>
    </source>
</evidence>